<dbReference type="Pfam" id="PF26280">
    <property type="entry name" value="Ig_TRAPPC9-Trs120_2nd"/>
    <property type="match status" value="1"/>
</dbReference>
<accession>A0A1D8NEM5</accession>
<evidence type="ECO:0000259" key="3">
    <source>
        <dbReference type="Pfam" id="PF08626"/>
    </source>
</evidence>
<evidence type="ECO:0000259" key="6">
    <source>
        <dbReference type="Pfam" id="PF26282"/>
    </source>
</evidence>
<dbReference type="InterPro" id="IPR058565">
    <property type="entry name" value="Ig_TRAPPC9_Trs120_1st"/>
</dbReference>
<dbReference type="Pfam" id="PF26254">
    <property type="entry name" value="Ig_TRAPPC9-Trs120_1st"/>
    <property type="match status" value="1"/>
</dbReference>
<feature type="domain" description="Trs120/TRAPPC9 first Ig-like" evidence="5">
    <location>
        <begin position="551"/>
        <end position="627"/>
    </location>
</feature>
<dbReference type="GO" id="GO:0005802">
    <property type="term" value="C:trans-Golgi network"/>
    <property type="evidence" value="ECO:0007669"/>
    <property type="project" value="TreeGrafter"/>
</dbReference>
<dbReference type="Pfam" id="PF26283">
    <property type="entry name" value="Ig_TRAPPC9-Trs120_4th"/>
    <property type="match status" value="1"/>
</dbReference>
<evidence type="ECO:0000313" key="9">
    <source>
        <dbReference type="EMBL" id="RDW25669.1"/>
    </source>
</evidence>
<dbReference type="eggNOG" id="KOG1953">
    <property type="taxonomic scope" value="Eukaryota"/>
</dbReference>
<dbReference type="EMBL" id="KZ858997">
    <property type="protein sequence ID" value="RDW25669.1"/>
    <property type="molecule type" value="Genomic_DNA"/>
</dbReference>
<dbReference type="Proteomes" id="UP000182444">
    <property type="component" value="Chromosome 1D"/>
</dbReference>
<comment type="subcellular location">
    <subcellularLocation>
        <location evidence="1">Golgi apparatus</location>
    </subcellularLocation>
</comment>
<dbReference type="InterPro" id="IPR058568">
    <property type="entry name" value="Ig_TRAPPC9_Trs120_4th"/>
</dbReference>
<feature type="domain" description="Trs120/TRAPPC9 TPR region" evidence="4">
    <location>
        <begin position="307"/>
        <end position="351"/>
    </location>
</feature>
<dbReference type="InterPro" id="IPR058563">
    <property type="entry name" value="Trs120_TRAPPC9_N"/>
</dbReference>
<proteinExistence type="predicted"/>
<dbReference type="Pfam" id="PF26282">
    <property type="entry name" value="Ig_TRAPPC9-Trs120_3rd"/>
    <property type="match status" value="1"/>
</dbReference>
<dbReference type="PANTHER" id="PTHR21512:SF5">
    <property type="entry name" value="TRAFFICKING PROTEIN PARTICLE COMPLEX SUBUNIT 9"/>
    <property type="match status" value="1"/>
</dbReference>
<dbReference type="AlphaFoldDB" id="A0A1D8NEM5"/>
<evidence type="ECO:0000313" key="8">
    <source>
        <dbReference type="EMBL" id="AOW04086.1"/>
    </source>
</evidence>
<dbReference type="EMBL" id="CP017556">
    <property type="protein sequence ID" value="AOW04086.1"/>
    <property type="molecule type" value="Genomic_DNA"/>
</dbReference>
<feature type="domain" description="Trs120/TRAPPC9 third Ig-like" evidence="6">
    <location>
        <begin position="814"/>
        <end position="968"/>
    </location>
</feature>
<dbReference type="InterPro" id="IPR058564">
    <property type="entry name" value="TPR_TRAPPC9_Trs120"/>
</dbReference>
<evidence type="ECO:0000313" key="10">
    <source>
        <dbReference type="Proteomes" id="UP000182444"/>
    </source>
</evidence>
<name>A0A1D8NEM5_YARLL</name>
<dbReference type="Pfam" id="PF26251">
    <property type="entry name" value="TPR_TRAPPC9-Trs120"/>
    <property type="match status" value="2"/>
</dbReference>
<protein>
    <submittedName>
        <fullName evidence="9">TRAPP II complex</fullName>
    </submittedName>
</protein>
<dbReference type="VEuPathDB" id="FungiDB:YALI0_D15004g"/>
<evidence type="ECO:0000259" key="5">
    <source>
        <dbReference type="Pfam" id="PF26254"/>
    </source>
</evidence>
<feature type="domain" description="Trs120/TRAPPC9 N-terminal" evidence="3">
    <location>
        <begin position="5"/>
        <end position="291"/>
    </location>
</feature>
<evidence type="ECO:0000313" key="11">
    <source>
        <dbReference type="Proteomes" id="UP000256601"/>
    </source>
</evidence>
<evidence type="ECO:0000256" key="2">
    <source>
        <dbReference type="ARBA" id="ARBA00023034"/>
    </source>
</evidence>
<feature type="domain" description="Trs120/TRAPPC9 fourth Ig-like" evidence="7">
    <location>
        <begin position="990"/>
        <end position="1098"/>
    </location>
</feature>
<keyword evidence="2" id="KW-0333">Golgi apparatus</keyword>
<dbReference type="KEGG" id="yli:2911335"/>
<feature type="domain" description="Trs120/TRAPPC9 TPR region" evidence="4">
    <location>
        <begin position="366"/>
        <end position="502"/>
    </location>
</feature>
<dbReference type="Proteomes" id="UP000256601">
    <property type="component" value="Unassembled WGS sequence"/>
</dbReference>
<dbReference type="InterPro" id="IPR058567">
    <property type="entry name" value="Ig_TRAPPC9_Trs120_3rd"/>
</dbReference>
<reference evidence="8 10" key="1">
    <citation type="journal article" date="2016" name="PLoS ONE">
        <title>Sequence Assembly of Yarrowia lipolytica Strain W29/CLIB89 Shows Transposable Element Diversity.</title>
        <authorList>
            <person name="Magnan C."/>
            <person name="Yu J."/>
            <person name="Chang I."/>
            <person name="Jahn E."/>
            <person name="Kanomata Y."/>
            <person name="Wu J."/>
            <person name="Zeller M."/>
            <person name="Oakes M."/>
            <person name="Baldi P."/>
            <person name="Sandmeyer S."/>
        </authorList>
    </citation>
    <scope>NUCLEOTIDE SEQUENCE [LARGE SCALE GENOMIC DNA]</scope>
    <source>
        <strain evidence="8">CLIB89</strain>
        <strain evidence="10">CLIB89(W29)</strain>
    </source>
</reference>
<dbReference type="VEuPathDB" id="FungiDB:YALI1_D18198g"/>
<evidence type="ECO:0000259" key="7">
    <source>
        <dbReference type="Pfam" id="PF26283"/>
    </source>
</evidence>
<organism evidence="8 10">
    <name type="scientific">Yarrowia lipolytica</name>
    <name type="common">Candida lipolytica</name>
    <dbReference type="NCBI Taxonomy" id="4952"/>
    <lineage>
        <taxon>Eukaryota</taxon>
        <taxon>Fungi</taxon>
        <taxon>Dikarya</taxon>
        <taxon>Ascomycota</taxon>
        <taxon>Saccharomycotina</taxon>
        <taxon>Dipodascomycetes</taxon>
        <taxon>Dipodascales</taxon>
        <taxon>Dipodascales incertae sedis</taxon>
        <taxon>Yarrowia</taxon>
    </lineage>
</organism>
<dbReference type="Pfam" id="PF08626">
    <property type="entry name" value="TRAPPC9-Trs120"/>
    <property type="match status" value="1"/>
</dbReference>
<sequence length="1099" mass="122959">MSMTYAYSSPTHIRTSVVPLNCTLDEFHSHVTQLKSVGHVKPRRPETPTFYSADSLLRFEYHVTRQEDLLKRHFDDLEIWKRTLVVVAVTNSLSGVSADSLQALRKAHPNALVYRIISLNTDGGLEDSTEDKIVTTATDTLSDILEEIGGNVLQQLATLEMSYLPVGLKSPNFKLGTLSEAVKVKGHSSDRRSVSLTQDFTLKDERPGQVSHTKTKSVNPEVVNKGRHAKLRGHLFLLAGQPARALKEFTDSIHILKSAGDYLWLGSATEGAAISMTQLDSAGESFSIPSDIVEMVKSSFKRGTPPLVEIMPSITEQVLHFYSLSQSSQDDAVPQVVYCETIIRFIRYLVDQTKTHDGLIPPIAVGTWGNRLYSTNLSNLGVSDQFKLLGSLADSYEQVGMGRKRSFIVYQMVEQVLPKLRNDSTESITSAISFLDSLVCNYGNKKLSPSGQGWNELRTRVLQLCAQTCATLPDWEGVARYNSLLLSTTADTLHRHDQMQAYLAVKKAHDISKIHVDYWDLNLVRSASIGHMLYPPVKFGRDERLTSGSTEEKGILYTPFSYSTTSATVSPLVNNEECEFVIRLQNPYLFQVHISELFLLSDMVTLSRPLTNIVLAPNSVSELILVSPVVAKEKTDEIITCKLTSVRASVLGCSANQEYEISESGSSFTLIPPQPVLSVTDLSLTDGWLLLLEGQTLECNITLHNISSLVECTSLNVNFSDSTFEPLRQAISEARDLPESEIYELEYFLEKRRPLKWLQEDDKVVIPPSKSFTLALQIHGKRGMTDAIVRAQYGCGSPYRELSIPIKVTVNASVELVSYDVIPLTEKSKLEFLPDMDISESLTDYCLIVIDLRNSWIHPLKIELKTKENNPTLVIGPGRVRRFILPLKRISLSRDETLKPIPNLTNRQVLHNSKMDAQQTEQMISAFWYRETLFSELSGVWTEIDGDRHGQVELRGIRLTRNMLNVLKMQHVSVSMSVTVDGVAIATDSLWDEVSCDQNVDFQIVITNHSDHAIFPLLRILPQIRNVAADSAPDPIEGRVLYNGVLQKPLTQIGVGESREVSLGAIFVCPGEYEWTAMVQDMTDKRYYVQRDPLYVRAV</sequence>
<evidence type="ECO:0000259" key="4">
    <source>
        <dbReference type="Pfam" id="PF26251"/>
    </source>
</evidence>
<dbReference type="InterPro" id="IPR013935">
    <property type="entry name" value="Trs120_TRAPPC9"/>
</dbReference>
<evidence type="ECO:0000256" key="1">
    <source>
        <dbReference type="ARBA" id="ARBA00004555"/>
    </source>
</evidence>
<dbReference type="PANTHER" id="PTHR21512">
    <property type="entry name" value="TRAFFICKING PROTEIN PARTICLE COMPLEX SUBUNIT 9"/>
    <property type="match status" value="1"/>
</dbReference>
<dbReference type="OrthoDB" id="27962at2759"/>
<reference evidence="9 11" key="2">
    <citation type="submission" date="2018-07" db="EMBL/GenBank/DDBJ databases">
        <title>Draft Genome Assemblies for Five Robust Yarrowia lipolytica Strains Exhibiting High Lipid Production and Pentose Sugar Utilization and Sugar Alcohol Secretion from Undetoxified Lignocellulosic Biomass Hydrolysates.</title>
        <authorList>
            <consortium name="DOE Joint Genome Institute"/>
            <person name="Walker C."/>
            <person name="Ryu S."/>
            <person name="Na H."/>
            <person name="Zane M."/>
            <person name="LaButti K."/>
            <person name="Lipzen A."/>
            <person name="Haridas S."/>
            <person name="Barry K."/>
            <person name="Grigoriev I.V."/>
            <person name="Quarterman J."/>
            <person name="Slininger P."/>
            <person name="Dien B."/>
            <person name="Trinh C.T."/>
        </authorList>
    </citation>
    <scope>NUCLEOTIDE SEQUENCE [LARGE SCALE GENOMIC DNA]</scope>
    <source>
        <strain evidence="9 11">YB392</strain>
    </source>
</reference>
<gene>
    <name evidence="9" type="ORF">B0I71DRAFT_132237</name>
    <name evidence="8" type="ORF">YALI1_D18198g</name>
</gene>